<dbReference type="PANTHER" id="PTHR47642:SF5">
    <property type="entry name" value="ATP-DEPENDENT DNA HELICASE"/>
    <property type="match status" value="1"/>
</dbReference>
<evidence type="ECO:0000259" key="11">
    <source>
        <dbReference type="SMART" id="SM00382"/>
    </source>
</evidence>
<evidence type="ECO:0000256" key="10">
    <source>
        <dbReference type="RuleBase" id="RU363044"/>
    </source>
</evidence>
<dbReference type="InterPro" id="IPR027417">
    <property type="entry name" value="P-loop_NTPase"/>
</dbReference>
<keyword evidence="1" id="KW-0150">Chloroplast</keyword>
<dbReference type="Gene3D" id="3.40.50.300">
    <property type="entry name" value="P-loop containing nucleotide triphosphate hydrolases"/>
    <property type="match status" value="1"/>
</dbReference>
<dbReference type="Pfam" id="PF21530">
    <property type="entry name" value="Pif1_2B_dom"/>
    <property type="match status" value="1"/>
</dbReference>
<dbReference type="EMBL" id="JABFUD020000002">
    <property type="protein sequence ID" value="KAI5083683.1"/>
    <property type="molecule type" value="Genomic_DNA"/>
</dbReference>
<dbReference type="AlphaFoldDB" id="A0A9D4VCF5"/>
<dbReference type="Pfam" id="PF05970">
    <property type="entry name" value="PIF1"/>
    <property type="match status" value="1"/>
</dbReference>
<evidence type="ECO:0000256" key="9">
    <source>
        <dbReference type="ARBA" id="ARBA00023235"/>
    </source>
</evidence>
<dbReference type="InterPro" id="IPR003593">
    <property type="entry name" value="AAA+_ATPase"/>
</dbReference>
<comment type="caution">
    <text evidence="12">The sequence shown here is derived from an EMBL/GenBank/DDBJ whole genome shotgun (WGS) entry which is preliminary data.</text>
</comment>
<dbReference type="InterPro" id="IPR049163">
    <property type="entry name" value="Pif1-like_2B_dom"/>
</dbReference>
<dbReference type="CDD" id="cd18037">
    <property type="entry name" value="DEXSc_Pif1_like"/>
    <property type="match status" value="1"/>
</dbReference>
<comment type="catalytic activity">
    <reaction evidence="10">
        <text>ATP + H2O = ADP + phosphate + H(+)</text>
        <dbReference type="Rhea" id="RHEA:13065"/>
        <dbReference type="ChEBI" id="CHEBI:15377"/>
        <dbReference type="ChEBI" id="CHEBI:15378"/>
        <dbReference type="ChEBI" id="CHEBI:30616"/>
        <dbReference type="ChEBI" id="CHEBI:43474"/>
        <dbReference type="ChEBI" id="CHEBI:456216"/>
        <dbReference type="EC" id="5.6.2.3"/>
    </reaction>
</comment>
<keyword evidence="8 10" id="KW-0234">DNA repair</keyword>
<dbReference type="InterPro" id="IPR010285">
    <property type="entry name" value="DNA_helicase_pif1-like_DEAD"/>
</dbReference>
<dbReference type="GO" id="GO:0005524">
    <property type="term" value="F:ATP binding"/>
    <property type="evidence" value="ECO:0007669"/>
    <property type="project" value="UniProtKB-KW"/>
</dbReference>
<organism evidence="12 13">
    <name type="scientific">Adiantum capillus-veneris</name>
    <name type="common">Maidenhair fern</name>
    <dbReference type="NCBI Taxonomy" id="13818"/>
    <lineage>
        <taxon>Eukaryota</taxon>
        <taxon>Viridiplantae</taxon>
        <taxon>Streptophyta</taxon>
        <taxon>Embryophyta</taxon>
        <taxon>Tracheophyta</taxon>
        <taxon>Polypodiopsida</taxon>
        <taxon>Polypodiidae</taxon>
        <taxon>Polypodiales</taxon>
        <taxon>Pteridineae</taxon>
        <taxon>Pteridaceae</taxon>
        <taxon>Vittarioideae</taxon>
        <taxon>Adiantum</taxon>
    </lineage>
</organism>
<dbReference type="GO" id="GO:0006281">
    <property type="term" value="P:DNA repair"/>
    <property type="evidence" value="ECO:0007669"/>
    <property type="project" value="UniProtKB-KW"/>
</dbReference>
<sequence length="786" mass="87058">MKNENKRRASLQTSANMRRLACKVVMDLALEQGLGHKRMAVAGRQRNHSLSFLESHPPSSHGTDWTLRRCCTQSITLEQESVVYDDGSAVHLTNCIRETSDGAVGTNSMPDTTAHLANRARDSTGGYWGIPDSSTKYPLTAKRRCKASHHSTEATAAIPNNSSIQRTREEANLKSQCASSSRDEPIEHVDDGLQSSMMSAPDLMEECWDDALEQAILEASDSCMYTKRTKGFCEVGREVEAMDGGAMADFQAEPSYMGKCEDVVVEDDPASSTLKNSLRYVFKQSSTEAMERRPQDSIDDLKDLKVAENNDVYQMSSHFEEGFITQKDLKEFSEEDWSGVPLKFSKQQMEVLEAVACGKSVFITGSAGTGKSFLLKYIIRILKRTLPRNSVYVTASTGIAACALKGITLHAFAGIGLGSGSGSNLARRILRSKDPLKRWKEAAVLIIDEISMIDGQLFDKLEFVAQTVRTSKKCFGGIQLIVTGDFFQLPPINPSNMQKYFAFQADCWNSCFQMQVELEHVFRQSDSVFVKMLNEIRKGFHTSETLEKLEMCYRALPDDGTGIAPTRLYPLKIDVRQENMQELIALQTSIVTFVAVDSQMDQLHRFAFSGIRLEKELQLCVGAQVMLTKNLDTKGGLVNGSKGVVTGFQSQYKTFGDGSKDEKAVKSVSHLVSPSGYWPIVRFDCRTTPIGPFREAVEDGGVEVASRVQVPLILAWALSVHKCQGMTLSKVQTDLSQAFDYGMVYVALSRVKDLDGLQLVGYDPTRIKVHPEVIAFCDRLSKESAA</sequence>
<reference evidence="12" key="1">
    <citation type="submission" date="2021-01" db="EMBL/GenBank/DDBJ databases">
        <title>Adiantum capillus-veneris genome.</title>
        <authorList>
            <person name="Fang Y."/>
            <person name="Liao Q."/>
        </authorList>
    </citation>
    <scope>NUCLEOTIDE SEQUENCE</scope>
    <source>
        <strain evidence="12">H3</strain>
        <tissue evidence="12">Leaf</tissue>
    </source>
</reference>
<dbReference type="PANTHER" id="PTHR47642">
    <property type="entry name" value="ATP-DEPENDENT DNA HELICASE"/>
    <property type="match status" value="1"/>
</dbReference>
<dbReference type="OrthoDB" id="272985at2759"/>
<evidence type="ECO:0000256" key="1">
    <source>
        <dbReference type="ARBA" id="ARBA00022528"/>
    </source>
</evidence>
<feature type="domain" description="AAA+ ATPase" evidence="11">
    <location>
        <begin position="357"/>
        <end position="506"/>
    </location>
</feature>
<evidence type="ECO:0000256" key="6">
    <source>
        <dbReference type="ARBA" id="ARBA00022840"/>
    </source>
</evidence>
<dbReference type="GO" id="GO:0000723">
    <property type="term" value="P:telomere maintenance"/>
    <property type="evidence" value="ECO:0007669"/>
    <property type="project" value="InterPro"/>
</dbReference>
<keyword evidence="10" id="KW-0233">DNA recombination</keyword>
<dbReference type="CDD" id="cd18809">
    <property type="entry name" value="SF1_C_RecD"/>
    <property type="match status" value="1"/>
</dbReference>
<protein>
    <recommendedName>
        <fullName evidence="10">ATP-dependent DNA helicase</fullName>
        <ecNumber evidence="10">5.6.2.3</ecNumber>
    </recommendedName>
</protein>
<accession>A0A9D4VCF5</accession>
<evidence type="ECO:0000256" key="3">
    <source>
        <dbReference type="ARBA" id="ARBA00022763"/>
    </source>
</evidence>
<evidence type="ECO:0000313" key="13">
    <source>
        <dbReference type="Proteomes" id="UP000886520"/>
    </source>
</evidence>
<keyword evidence="6 10" id="KW-0067">ATP-binding</keyword>
<evidence type="ECO:0000256" key="7">
    <source>
        <dbReference type="ARBA" id="ARBA00023125"/>
    </source>
</evidence>
<keyword evidence="9" id="KW-0413">Isomerase</keyword>
<keyword evidence="4 10" id="KW-0378">Hydrolase</keyword>
<dbReference type="SMART" id="SM00382">
    <property type="entry name" value="AAA"/>
    <property type="match status" value="1"/>
</dbReference>
<keyword evidence="7" id="KW-0238">DNA-binding</keyword>
<gene>
    <name evidence="12" type="ORF">GOP47_0003426</name>
</gene>
<evidence type="ECO:0000256" key="4">
    <source>
        <dbReference type="ARBA" id="ARBA00022801"/>
    </source>
</evidence>
<dbReference type="Proteomes" id="UP000886520">
    <property type="component" value="Chromosome 3"/>
</dbReference>
<keyword evidence="1" id="KW-0934">Plastid</keyword>
<keyword evidence="5 10" id="KW-0347">Helicase</keyword>
<dbReference type="SUPFAM" id="SSF52540">
    <property type="entry name" value="P-loop containing nucleoside triphosphate hydrolases"/>
    <property type="match status" value="2"/>
</dbReference>
<name>A0A9D4VCF5_ADICA</name>
<keyword evidence="13" id="KW-1185">Reference proteome</keyword>
<evidence type="ECO:0000256" key="5">
    <source>
        <dbReference type="ARBA" id="ARBA00022806"/>
    </source>
</evidence>
<evidence type="ECO:0000256" key="2">
    <source>
        <dbReference type="ARBA" id="ARBA00022741"/>
    </source>
</evidence>
<proteinExistence type="inferred from homology"/>
<dbReference type="EC" id="5.6.2.3" evidence="10"/>
<comment type="cofactor">
    <cofactor evidence="10">
        <name>Mg(2+)</name>
        <dbReference type="ChEBI" id="CHEBI:18420"/>
    </cofactor>
</comment>
<evidence type="ECO:0000313" key="12">
    <source>
        <dbReference type="EMBL" id="KAI5083683.1"/>
    </source>
</evidence>
<dbReference type="GO" id="GO:0016787">
    <property type="term" value="F:hydrolase activity"/>
    <property type="evidence" value="ECO:0007669"/>
    <property type="project" value="UniProtKB-KW"/>
</dbReference>
<keyword evidence="2 10" id="KW-0547">Nucleotide-binding</keyword>
<keyword evidence="3 10" id="KW-0227">DNA damage</keyword>
<dbReference type="InterPro" id="IPR051055">
    <property type="entry name" value="PIF1_helicase"/>
</dbReference>
<dbReference type="GO" id="GO:0006310">
    <property type="term" value="P:DNA recombination"/>
    <property type="evidence" value="ECO:0007669"/>
    <property type="project" value="UniProtKB-KW"/>
</dbReference>
<evidence type="ECO:0000256" key="8">
    <source>
        <dbReference type="ARBA" id="ARBA00023204"/>
    </source>
</evidence>
<comment type="similarity">
    <text evidence="10">Belongs to the helicase family.</text>
</comment>
<dbReference type="GO" id="GO:0043139">
    <property type="term" value="F:5'-3' DNA helicase activity"/>
    <property type="evidence" value="ECO:0007669"/>
    <property type="project" value="UniProtKB-EC"/>
</dbReference>